<evidence type="ECO:0000313" key="1">
    <source>
        <dbReference type="EMBL" id="KAK9885878.1"/>
    </source>
</evidence>
<dbReference type="AlphaFoldDB" id="A0AAW1USU5"/>
<name>A0AAW1USU5_9CUCU</name>
<sequence>MNREFLVLKVDSESVDQLLSAYCNSNSLTYLPDVLIPIVQLKEVKEEEKELSSEEVAPRRRKYARRVKIENGVAEKSLTKKGKIRVKPELESKLTTKMKHSNVRFAKPILKGR</sequence>
<proteinExistence type="predicted"/>
<gene>
    <name evidence="1" type="ORF">WA026_013753</name>
</gene>
<evidence type="ECO:0000313" key="2">
    <source>
        <dbReference type="Proteomes" id="UP001431783"/>
    </source>
</evidence>
<reference evidence="1 2" key="1">
    <citation type="submission" date="2023-03" db="EMBL/GenBank/DDBJ databases">
        <title>Genome insight into feeding habits of ladybird beetles.</title>
        <authorList>
            <person name="Li H.-S."/>
            <person name="Huang Y.-H."/>
            <person name="Pang H."/>
        </authorList>
    </citation>
    <scope>NUCLEOTIDE SEQUENCE [LARGE SCALE GENOMIC DNA]</scope>
    <source>
        <strain evidence="1">SYSU_2023b</strain>
        <tissue evidence="1">Whole body</tissue>
    </source>
</reference>
<organism evidence="1 2">
    <name type="scientific">Henosepilachna vigintioctopunctata</name>
    <dbReference type="NCBI Taxonomy" id="420089"/>
    <lineage>
        <taxon>Eukaryota</taxon>
        <taxon>Metazoa</taxon>
        <taxon>Ecdysozoa</taxon>
        <taxon>Arthropoda</taxon>
        <taxon>Hexapoda</taxon>
        <taxon>Insecta</taxon>
        <taxon>Pterygota</taxon>
        <taxon>Neoptera</taxon>
        <taxon>Endopterygota</taxon>
        <taxon>Coleoptera</taxon>
        <taxon>Polyphaga</taxon>
        <taxon>Cucujiformia</taxon>
        <taxon>Coccinelloidea</taxon>
        <taxon>Coccinellidae</taxon>
        <taxon>Epilachninae</taxon>
        <taxon>Epilachnini</taxon>
        <taxon>Henosepilachna</taxon>
    </lineage>
</organism>
<accession>A0AAW1USU5</accession>
<dbReference type="Proteomes" id="UP001431783">
    <property type="component" value="Unassembled WGS sequence"/>
</dbReference>
<dbReference type="EMBL" id="JARQZJ010000097">
    <property type="protein sequence ID" value="KAK9885878.1"/>
    <property type="molecule type" value="Genomic_DNA"/>
</dbReference>
<comment type="caution">
    <text evidence="1">The sequence shown here is derived from an EMBL/GenBank/DDBJ whole genome shotgun (WGS) entry which is preliminary data.</text>
</comment>
<protein>
    <submittedName>
        <fullName evidence="1">Uncharacterized protein</fullName>
    </submittedName>
</protein>
<keyword evidence="2" id="KW-1185">Reference proteome</keyword>